<keyword evidence="3" id="KW-1185">Reference proteome</keyword>
<name>A0ABY7CG08_9BASI</name>
<evidence type="ECO:0000256" key="1">
    <source>
        <dbReference type="SAM" id="MobiDB-lite"/>
    </source>
</evidence>
<reference evidence="2" key="1">
    <citation type="submission" date="2022-10" db="EMBL/GenBank/DDBJ databases">
        <title>Puccinia triticina Genome sequencing and assembly.</title>
        <authorList>
            <person name="Li C."/>
        </authorList>
    </citation>
    <scope>NUCLEOTIDE SEQUENCE</scope>
    <source>
        <strain evidence="2">Pt15</strain>
    </source>
</reference>
<feature type="region of interest" description="Disordered" evidence="1">
    <location>
        <begin position="30"/>
        <end position="65"/>
    </location>
</feature>
<proteinExistence type="predicted"/>
<gene>
    <name evidence="2" type="ORF">PtA15_4A485</name>
</gene>
<sequence>MTANSLNVFMQMANNYDIFDDDKCINEKDGLITGYDGNDGESATEKSNETDEEDGKDVTKGGEPCNTLKRVGNSYLLGFKKLQIEITKDPRLDRFKRNMPLNGHLRDEDDDEVLDPAEDFPRYEI</sequence>
<evidence type="ECO:0000313" key="2">
    <source>
        <dbReference type="EMBL" id="WAQ84034.1"/>
    </source>
</evidence>
<dbReference type="RefSeq" id="XP_053019589.1">
    <property type="nucleotide sequence ID" value="XM_053168373.1"/>
</dbReference>
<organism evidence="2 3">
    <name type="scientific">Puccinia triticina</name>
    <dbReference type="NCBI Taxonomy" id="208348"/>
    <lineage>
        <taxon>Eukaryota</taxon>
        <taxon>Fungi</taxon>
        <taxon>Dikarya</taxon>
        <taxon>Basidiomycota</taxon>
        <taxon>Pucciniomycotina</taxon>
        <taxon>Pucciniomycetes</taxon>
        <taxon>Pucciniales</taxon>
        <taxon>Pucciniaceae</taxon>
        <taxon>Puccinia</taxon>
    </lineage>
</organism>
<dbReference type="Proteomes" id="UP001164743">
    <property type="component" value="Chromosome 4A"/>
</dbReference>
<feature type="compositionally biased region" description="Acidic residues" evidence="1">
    <location>
        <begin position="108"/>
        <end position="118"/>
    </location>
</feature>
<evidence type="ECO:0000313" key="3">
    <source>
        <dbReference type="Proteomes" id="UP001164743"/>
    </source>
</evidence>
<dbReference type="EMBL" id="CP110424">
    <property type="protein sequence ID" value="WAQ84034.1"/>
    <property type="molecule type" value="Genomic_DNA"/>
</dbReference>
<accession>A0ABY7CG08</accession>
<protein>
    <submittedName>
        <fullName evidence="2">Uncharacterized protein</fullName>
    </submittedName>
</protein>
<dbReference type="GeneID" id="77809268"/>
<feature type="region of interest" description="Disordered" evidence="1">
    <location>
        <begin position="98"/>
        <end position="125"/>
    </location>
</feature>